<accession>A0A2A9PCD5</accession>
<evidence type="ECO:0000313" key="4">
    <source>
        <dbReference type="Proteomes" id="UP000037136"/>
    </source>
</evidence>
<protein>
    <submittedName>
        <fullName evidence="3">Uncharacterized protein</fullName>
    </submittedName>
</protein>
<evidence type="ECO:0000256" key="1">
    <source>
        <dbReference type="SAM" id="Coils"/>
    </source>
</evidence>
<dbReference type="EMBL" id="LAZP02000279">
    <property type="protein sequence ID" value="PFH58572.1"/>
    <property type="molecule type" value="Genomic_DNA"/>
</dbReference>
<organism evidence="3 4">
    <name type="scientific">Ophiocordyceps unilateralis</name>
    <name type="common">Zombie-ant fungus</name>
    <name type="synonym">Torrubia unilateralis</name>
    <dbReference type="NCBI Taxonomy" id="268505"/>
    <lineage>
        <taxon>Eukaryota</taxon>
        <taxon>Fungi</taxon>
        <taxon>Dikarya</taxon>
        <taxon>Ascomycota</taxon>
        <taxon>Pezizomycotina</taxon>
        <taxon>Sordariomycetes</taxon>
        <taxon>Hypocreomycetidae</taxon>
        <taxon>Hypocreales</taxon>
        <taxon>Ophiocordycipitaceae</taxon>
        <taxon>Ophiocordyceps</taxon>
    </lineage>
</organism>
<keyword evidence="4" id="KW-1185">Reference proteome</keyword>
<dbReference type="OrthoDB" id="10372784at2759"/>
<sequence length="430" mass="47646">MVHEAAEIINSCSAVDKDAFSDIWSDFKRARQVHAGIMAQEALQSLEHYVTNRWAERKIASFDQPDVAEELWSTSDAAIQAMTIASRLGGHYLDRLARLQSVEQAVQDSAKKSASEEAISSSGVVFMRSKENALVALKRELEVLGLELGVLERPIQSLIWNAVLLKNDCTQGLEMAKKAKQELEELDEPTLPNDEKNLGSRQKKELKELDKYISELNESHSQLLKVEKSLGSMVPAGTEKNSLSKALASIIKTAAAVAARRAVGNTPIVHGLVFTQQMEHALRFLRKLIDKKKETERLRINEGPNVDPTREMQHAVASEQTTKGKDADMTTQAVSAEQGLKEAADAVKAAVPEDMANLMAKEKSPMQMMEGIEAVESTSKGLNRPLHEVLAVLGKYKPSKAMSGKVMRQKTPIRVKFEDIQMRMDVPRHT</sequence>
<feature type="coiled-coil region" evidence="1">
    <location>
        <begin position="127"/>
        <end position="186"/>
    </location>
</feature>
<name>A0A2A9PCD5_OPHUN</name>
<evidence type="ECO:0000256" key="2">
    <source>
        <dbReference type="SAM" id="MobiDB-lite"/>
    </source>
</evidence>
<reference evidence="3 4" key="2">
    <citation type="journal article" date="2017" name="Sci. Rep.">
        <title>Ant-infecting Ophiocordyceps genomes reveal a high diversity of potential behavioral manipulation genes and a possible major role for enterotoxins.</title>
        <authorList>
            <person name="de Bekker C."/>
            <person name="Ohm R.A."/>
            <person name="Evans H.C."/>
            <person name="Brachmann A."/>
            <person name="Hughes D.P."/>
        </authorList>
    </citation>
    <scope>NUCLEOTIDE SEQUENCE [LARGE SCALE GENOMIC DNA]</scope>
    <source>
        <strain evidence="3 4">SC16a</strain>
    </source>
</reference>
<evidence type="ECO:0000313" key="3">
    <source>
        <dbReference type="EMBL" id="PFH58572.1"/>
    </source>
</evidence>
<feature type="region of interest" description="Disordered" evidence="2">
    <location>
        <begin position="302"/>
        <end position="330"/>
    </location>
</feature>
<reference evidence="3 4" key="1">
    <citation type="journal article" date="2015" name="BMC Genomics">
        <title>Gene expression during zombie ant biting behavior reflects the complexity underlying fungal parasitic behavioral manipulation.</title>
        <authorList>
            <person name="de Bekker C."/>
            <person name="Ohm R.A."/>
            <person name="Loreto R.G."/>
            <person name="Sebastian A."/>
            <person name="Albert I."/>
            <person name="Merrow M."/>
            <person name="Brachmann A."/>
            <person name="Hughes D.P."/>
        </authorList>
    </citation>
    <scope>NUCLEOTIDE SEQUENCE [LARGE SCALE GENOMIC DNA]</scope>
    <source>
        <strain evidence="3 4">SC16a</strain>
    </source>
</reference>
<dbReference type="Proteomes" id="UP000037136">
    <property type="component" value="Unassembled WGS sequence"/>
</dbReference>
<dbReference type="AlphaFoldDB" id="A0A2A9PCD5"/>
<gene>
    <name evidence="3" type="ORF">XA68_13498</name>
</gene>
<keyword evidence="1" id="KW-0175">Coiled coil</keyword>
<proteinExistence type="predicted"/>
<comment type="caution">
    <text evidence="3">The sequence shown here is derived from an EMBL/GenBank/DDBJ whole genome shotgun (WGS) entry which is preliminary data.</text>
</comment>